<dbReference type="SMART" id="SM00387">
    <property type="entry name" value="HATPase_c"/>
    <property type="match status" value="1"/>
</dbReference>
<dbReference type="InterPro" id="IPR004358">
    <property type="entry name" value="Sig_transdc_His_kin-like_C"/>
</dbReference>
<dbReference type="PROSITE" id="PS50112">
    <property type="entry name" value="PAS"/>
    <property type="match status" value="1"/>
</dbReference>
<dbReference type="AlphaFoldDB" id="A0A411HF44"/>
<evidence type="ECO:0000256" key="6">
    <source>
        <dbReference type="ARBA" id="ARBA00022777"/>
    </source>
</evidence>
<dbReference type="SUPFAM" id="SSF55785">
    <property type="entry name" value="PYP-like sensor domain (PAS domain)"/>
    <property type="match status" value="1"/>
</dbReference>
<dbReference type="Gene3D" id="3.30.565.10">
    <property type="entry name" value="Histidine kinase-like ATPase, C-terminal domain"/>
    <property type="match status" value="1"/>
</dbReference>
<gene>
    <name evidence="11" type="ORF">ELE36_01165</name>
</gene>
<reference evidence="11 12" key="1">
    <citation type="submission" date="2019-01" db="EMBL/GenBank/DDBJ databases">
        <title>Pseudolysobacter antarctica gen. nov., sp. nov., isolated from Fildes Peninsula, Antarctica.</title>
        <authorList>
            <person name="Wei Z."/>
            <person name="Peng F."/>
        </authorList>
    </citation>
    <scope>NUCLEOTIDE SEQUENCE [LARGE SCALE GENOMIC DNA]</scope>
    <source>
        <strain evidence="11 12">AQ6-296</strain>
    </source>
</reference>
<keyword evidence="12" id="KW-1185">Reference proteome</keyword>
<dbReference type="EMBL" id="CP035704">
    <property type="protein sequence ID" value="QBB69102.1"/>
    <property type="molecule type" value="Genomic_DNA"/>
</dbReference>
<dbReference type="GO" id="GO:0016020">
    <property type="term" value="C:membrane"/>
    <property type="evidence" value="ECO:0007669"/>
    <property type="project" value="UniProtKB-SubCell"/>
</dbReference>
<organism evidence="11 12">
    <name type="scientific">Pseudolysobacter antarcticus</name>
    <dbReference type="NCBI Taxonomy" id="2511995"/>
    <lineage>
        <taxon>Bacteria</taxon>
        <taxon>Pseudomonadati</taxon>
        <taxon>Pseudomonadota</taxon>
        <taxon>Gammaproteobacteria</taxon>
        <taxon>Lysobacterales</taxon>
        <taxon>Rhodanobacteraceae</taxon>
        <taxon>Pseudolysobacter</taxon>
    </lineage>
</organism>
<keyword evidence="7" id="KW-0472">Membrane</keyword>
<dbReference type="InterPro" id="IPR000014">
    <property type="entry name" value="PAS"/>
</dbReference>
<dbReference type="PRINTS" id="PR00344">
    <property type="entry name" value="BCTRLSENSOR"/>
</dbReference>
<evidence type="ECO:0000313" key="11">
    <source>
        <dbReference type="EMBL" id="QBB69102.1"/>
    </source>
</evidence>
<dbReference type="PANTHER" id="PTHR43065:SF51">
    <property type="entry name" value="HISTIDINE KINASE"/>
    <property type="match status" value="1"/>
</dbReference>
<evidence type="ECO:0000259" key="10">
    <source>
        <dbReference type="PROSITE" id="PS50885"/>
    </source>
</evidence>
<evidence type="ECO:0000256" key="3">
    <source>
        <dbReference type="ARBA" id="ARBA00012438"/>
    </source>
</evidence>
<dbReference type="Gene3D" id="3.30.450.20">
    <property type="entry name" value="PAS domain"/>
    <property type="match status" value="1"/>
</dbReference>
<dbReference type="Proteomes" id="UP000291562">
    <property type="component" value="Chromosome"/>
</dbReference>
<evidence type="ECO:0000256" key="2">
    <source>
        <dbReference type="ARBA" id="ARBA00004370"/>
    </source>
</evidence>
<feature type="domain" description="HAMP" evidence="10">
    <location>
        <begin position="63"/>
        <end position="116"/>
    </location>
</feature>
<dbReference type="InterPro" id="IPR005467">
    <property type="entry name" value="His_kinase_dom"/>
</dbReference>
<dbReference type="KEGG" id="xbc:ELE36_01165"/>
<comment type="catalytic activity">
    <reaction evidence="1">
        <text>ATP + protein L-histidine = ADP + protein N-phospho-L-histidine.</text>
        <dbReference type="EC" id="2.7.13.3"/>
    </reaction>
</comment>
<dbReference type="PANTHER" id="PTHR43065">
    <property type="entry name" value="SENSOR HISTIDINE KINASE"/>
    <property type="match status" value="1"/>
</dbReference>
<feature type="domain" description="Histidine kinase" evidence="8">
    <location>
        <begin position="236"/>
        <end position="443"/>
    </location>
</feature>
<dbReference type="OrthoDB" id="1931120at2"/>
<dbReference type="PROSITE" id="PS50109">
    <property type="entry name" value="HIS_KIN"/>
    <property type="match status" value="1"/>
</dbReference>
<evidence type="ECO:0000256" key="7">
    <source>
        <dbReference type="SAM" id="Phobius"/>
    </source>
</evidence>
<dbReference type="InterPro" id="IPR036890">
    <property type="entry name" value="HATPase_C_sf"/>
</dbReference>
<evidence type="ECO:0000256" key="4">
    <source>
        <dbReference type="ARBA" id="ARBA00022553"/>
    </source>
</evidence>
<dbReference type="RefSeq" id="WP_129831357.1">
    <property type="nucleotide sequence ID" value="NZ_CP035704.1"/>
</dbReference>
<dbReference type="InterPro" id="IPR003660">
    <property type="entry name" value="HAMP_dom"/>
</dbReference>
<dbReference type="SUPFAM" id="SSF55874">
    <property type="entry name" value="ATPase domain of HSP90 chaperone/DNA topoisomerase II/histidine kinase"/>
    <property type="match status" value="1"/>
</dbReference>
<feature type="transmembrane region" description="Helical" evidence="7">
    <location>
        <begin position="40"/>
        <end position="61"/>
    </location>
</feature>
<feature type="domain" description="PAS" evidence="9">
    <location>
        <begin position="121"/>
        <end position="169"/>
    </location>
</feature>
<protein>
    <recommendedName>
        <fullName evidence="3">histidine kinase</fullName>
        <ecNumber evidence="3">2.7.13.3</ecNumber>
    </recommendedName>
</protein>
<dbReference type="InterPro" id="IPR035965">
    <property type="entry name" value="PAS-like_dom_sf"/>
</dbReference>
<name>A0A411HF44_9GAMM</name>
<dbReference type="EC" id="2.7.13.3" evidence="3"/>
<comment type="subcellular location">
    <subcellularLocation>
        <location evidence="2">Membrane</location>
    </subcellularLocation>
</comment>
<keyword evidence="7" id="KW-0812">Transmembrane</keyword>
<dbReference type="GO" id="GO:0004673">
    <property type="term" value="F:protein histidine kinase activity"/>
    <property type="evidence" value="ECO:0007669"/>
    <property type="project" value="UniProtKB-EC"/>
</dbReference>
<dbReference type="Pfam" id="PF02518">
    <property type="entry name" value="HATPase_c"/>
    <property type="match status" value="1"/>
</dbReference>
<dbReference type="InterPro" id="IPR003594">
    <property type="entry name" value="HATPase_dom"/>
</dbReference>
<dbReference type="Gene3D" id="6.10.340.10">
    <property type="match status" value="1"/>
</dbReference>
<keyword evidence="4" id="KW-0597">Phosphoprotein</keyword>
<evidence type="ECO:0000313" key="12">
    <source>
        <dbReference type="Proteomes" id="UP000291562"/>
    </source>
</evidence>
<evidence type="ECO:0000256" key="1">
    <source>
        <dbReference type="ARBA" id="ARBA00000085"/>
    </source>
</evidence>
<dbReference type="PROSITE" id="PS50885">
    <property type="entry name" value="HAMP"/>
    <property type="match status" value="1"/>
</dbReference>
<dbReference type="GO" id="GO:0007165">
    <property type="term" value="P:signal transduction"/>
    <property type="evidence" value="ECO:0007669"/>
    <property type="project" value="InterPro"/>
</dbReference>
<keyword evidence="6 11" id="KW-0418">Kinase</keyword>
<sequence>MSNRSWRWNYESRILLGALFATLPALIALAAALWLATNDVTRTVAIWGGVAVLTIGLSIVVRRNAVYPLYTLSNLLEALREGDYSLRGSRARRGDAIGEVVLEINALAQTLREQRLAVEEKSALLAKVIATLDIAVLAFDADGHIKLANPAAERLLAANANELAAQTALSLGLQDCLAITDVRVLERSFASGSGRWEVRHARFRENSRSHDLLVISDLSRALREEERLAWQRLLRVLGHELNNSLAPIRSMAGTLSKLTDREPLPDDWREDVQGGLRVIGARAEALARFMARYTQLARLPPPSPRAIEFGALAHRAALLEQRVVVSIDAGPALQLDVDPDQIEQALINLIKNAADAALDGGARVSLRWRRNDAELHIEVIDDGPGLPPSENLFVPFFTTKPDGSGIGLVLARQIIEAHGGTLTLENRHDARGCIARLHLPAPAL</sequence>
<keyword evidence="7" id="KW-1133">Transmembrane helix</keyword>
<proteinExistence type="predicted"/>
<evidence type="ECO:0000259" key="8">
    <source>
        <dbReference type="PROSITE" id="PS50109"/>
    </source>
</evidence>
<accession>A0A411HF44</accession>
<evidence type="ECO:0000259" key="9">
    <source>
        <dbReference type="PROSITE" id="PS50112"/>
    </source>
</evidence>
<keyword evidence="5" id="KW-0808">Transferase</keyword>
<evidence type="ECO:0000256" key="5">
    <source>
        <dbReference type="ARBA" id="ARBA00022679"/>
    </source>
</evidence>